<dbReference type="PANTHER" id="PTHR35399:SF2">
    <property type="entry name" value="DUF839 DOMAIN-CONTAINING PROTEIN"/>
    <property type="match status" value="1"/>
</dbReference>
<dbReference type="EMBL" id="JBHTCM010000028">
    <property type="protein sequence ID" value="MFC7335335.1"/>
    <property type="molecule type" value="Genomic_DNA"/>
</dbReference>
<protein>
    <submittedName>
        <fullName evidence="1">PhoX family protein</fullName>
    </submittedName>
</protein>
<dbReference type="InterPro" id="IPR006311">
    <property type="entry name" value="TAT_signal"/>
</dbReference>
<dbReference type="Proteomes" id="UP001596456">
    <property type="component" value="Unassembled WGS sequence"/>
</dbReference>
<accession>A0ABW2L189</accession>
<proteinExistence type="predicted"/>
<organism evidence="1 2">
    <name type="scientific">Rhodocista pekingensis</name>
    <dbReference type="NCBI Taxonomy" id="201185"/>
    <lineage>
        <taxon>Bacteria</taxon>
        <taxon>Pseudomonadati</taxon>
        <taxon>Pseudomonadota</taxon>
        <taxon>Alphaproteobacteria</taxon>
        <taxon>Rhodospirillales</taxon>
        <taxon>Azospirillaceae</taxon>
        <taxon>Rhodocista</taxon>
    </lineage>
</organism>
<dbReference type="PANTHER" id="PTHR35399">
    <property type="entry name" value="SLR8030 PROTEIN"/>
    <property type="match status" value="1"/>
</dbReference>
<dbReference type="PROSITE" id="PS51318">
    <property type="entry name" value="TAT"/>
    <property type="match status" value="1"/>
</dbReference>
<dbReference type="Pfam" id="PF05787">
    <property type="entry name" value="PhoX"/>
    <property type="match status" value="1"/>
</dbReference>
<dbReference type="SUPFAM" id="SSF63829">
    <property type="entry name" value="Calcium-dependent phosphotriesterase"/>
    <property type="match status" value="1"/>
</dbReference>
<evidence type="ECO:0000313" key="2">
    <source>
        <dbReference type="Proteomes" id="UP001596456"/>
    </source>
</evidence>
<dbReference type="InterPro" id="IPR008557">
    <property type="entry name" value="PhoX"/>
</dbReference>
<sequence length="688" mass="75479">MTAPFTHLSADEFEDRADLPSSPDTTPTFGEVLQRRFGRRELLRGALASTALAALPLSLLLPASRAAAAQDAAARAVDAESRFPFEELARGVDETHHVAKGYQAKVLLRWGDPLLPGAPEFDPYAQTAEKQLGQFGYNNDFVGYLPLPLGSRSSDHGLLWVNHEYTNTEVMFPGLIPAGMDRIPQDKAAQLITREIAEVEMAAHGGSIVELKRGADGNWAYVKGSPYNRRLSPLATEMAFTGPAAGHERMRTSADPTGTRVIGMLNNCAGGVTPWGTFLTCEENFDGYFIGTIDQSHPEQRNYDRYTVPGSRYLWGLHHPRFDVNKEPNEANRFGWVVEVDPYDPTSTPRKHTALGRAKHEGAGVVVNKDGRVVVYMGDDQVFEHIYRFVSRNRFDPDDRAKNMTLLEDGTLYVARFNADSTLTWLPLIQGQGPLTPENGFRTQADVSINTRHAATLVGATRMDRPEDIEVNHRTQKVYAMLTNNSDRRPARPEHPSITHVDAANPRVGNLWGHIVEMSAPDDDHTAETFRWTMLLQAGNPGDPKVKATFNPATTENGWFACPDNCVVDGQGRLWVATDQGNSWPTSSGSADGLWAVETEGPLRGTAKAFFRCPIGAEMCGPFFTPDDTALFLAVQHPGVDGVSQVVATGERATFEHPGTRWPDFDEKVPPRPSVVVITKDGGGPIGS</sequence>
<name>A0ABW2L189_9PROT</name>
<keyword evidence="2" id="KW-1185">Reference proteome</keyword>
<evidence type="ECO:0000313" key="1">
    <source>
        <dbReference type="EMBL" id="MFC7335335.1"/>
    </source>
</evidence>
<dbReference type="RefSeq" id="WP_377360896.1">
    <property type="nucleotide sequence ID" value="NZ_JBHTCM010000028.1"/>
</dbReference>
<reference evidence="2" key="1">
    <citation type="journal article" date="2019" name="Int. J. Syst. Evol. Microbiol.">
        <title>The Global Catalogue of Microorganisms (GCM) 10K type strain sequencing project: providing services to taxonomists for standard genome sequencing and annotation.</title>
        <authorList>
            <consortium name="The Broad Institute Genomics Platform"/>
            <consortium name="The Broad Institute Genome Sequencing Center for Infectious Disease"/>
            <person name="Wu L."/>
            <person name="Ma J."/>
        </authorList>
    </citation>
    <scope>NUCLEOTIDE SEQUENCE [LARGE SCALE GENOMIC DNA]</scope>
    <source>
        <strain evidence="2">CGMCC 1.16275</strain>
    </source>
</reference>
<gene>
    <name evidence="1" type="ORF">ACFQPS_19360</name>
</gene>
<comment type="caution">
    <text evidence="1">The sequence shown here is derived from an EMBL/GenBank/DDBJ whole genome shotgun (WGS) entry which is preliminary data.</text>
</comment>